<evidence type="ECO:0000256" key="1">
    <source>
        <dbReference type="ARBA" id="ARBA00001947"/>
    </source>
</evidence>
<evidence type="ECO:0000256" key="6">
    <source>
        <dbReference type="ARBA" id="ARBA00022833"/>
    </source>
</evidence>
<keyword evidence="7" id="KW-0482">Metalloprotease</keyword>
<dbReference type="PANTHER" id="PTHR11733">
    <property type="entry name" value="ZINC METALLOPROTEASE FAMILY M13 NEPRILYSIN-RELATED"/>
    <property type="match status" value="1"/>
</dbReference>
<name>A0A430ASB0_9ENTE</name>
<evidence type="ECO:0000259" key="10">
    <source>
        <dbReference type="Pfam" id="PF01431"/>
    </source>
</evidence>
<dbReference type="PROSITE" id="PS51257">
    <property type="entry name" value="PROKAR_LIPOPROTEIN"/>
    <property type="match status" value="1"/>
</dbReference>
<dbReference type="OrthoDB" id="9775677at2"/>
<evidence type="ECO:0000256" key="5">
    <source>
        <dbReference type="ARBA" id="ARBA00022801"/>
    </source>
</evidence>
<reference evidence="12 13" key="1">
    <citation type="submission" date="2017-05" db="EMBL/GenBank/DDBJ databases">
        <title>Vagococcus spp. assemblies.</title>
        <authorList>
            <person name="Gulvik C.A."/>
        </authorList>
    </citation>
    <scope>NUCLEOTIDE SEQUENCE [LARGE SCALE GENOMIC DNA]</scope>
    <source>
        <strain evidence="12 13">LMG 24798</strain>
    </source>
</reference>
<evidence type="ECO:0000313" key="12">
    <source>
        <dbReference type="EMBL" id="RSU10947.1"/>
    </source>
</evidence>
<dbReference type="GO" id="GO:0004222">
    <property type="term" value="F:metalloendopeptidase activity"/>
    <property type="evidence" value="ECO:0007669"/>
    <property type="project" value="InterPro"/>
</dbReference>
<feature type="domain" description="Peptidase M13 C-terminal" evidence="10">
    <location>
        <begin position="483"/>
        <end position="672"/>
    </location>
</feature>
<sequence length="676" mass="76287">MEGLLVKRKKFSGLMLLLLVTLGVSACEKTSQPADTTEKSSKKAETVNLKDDFYGSVNQEWLAETKIDEDKPVNAFTEISEKISDSLAKDFDKMLSGELEPSTPDVQKFLTFYEMMLDTDRRNKEGAEPVLPYLETVDKLSSLEDLSQSFGELTISNYSLPINLTVMTDMKDSEKKLLVVDTPSILLSDKSYYEEDSKEGKKERDENRETFTNLLLAVGKTKKEAATMVDNYFAFDSLIARYSQTTEEKSDFINLYNPSSFDETKAAVKGIDLSKAAQDVIGVVPDTINVVNPVYLEHINEIINEENFASMKDWMYIDMLSDASEYLSEDIANGSSKDDADKKKSSEESKAETKKAAYDTASELFADAIGQYYGQTYLGSDAKNDVIQMTENIIDEYKVKIQNSAWMSDETKKTALKKLDKITILIGYPEALPNYYNDITIDTQKSIFDNWFAFKQKQTEEVFAKYSTAGGKGEWEIPAHQVNAFYYPQNNSICFPASILQAPFYDAKRTVSQNYGGIGTVIAHELSHALDPNGAKFDENGNLKDWWTEEDYAEFEKRTNAFVKQFDGLKFAGGKVNGKQTVGENMADSSGISVSLETLKKEEDADLEEFFTALGGIWREKSTTEIKKQLLLIDNHAPSKLRTNIQLSNLDDFYETFDIQEGDKMYLPPEERLSVW</sequence>
<dbReference type="PRINTS" id="PR00786">
    <property type="entry name" value="NEPRILYSIN"/>
</dbReference>
<evidence type="ECO:0000256" key="2">
    <source>
        <dbReference type="ARBA" id="ARBA00007357"/>
    </source>
</evidence>
<dbReference type="InterPro" id="IPR024079">
    <property type="entry name" value="MetalloPept_cat_dom_sf"/>
</dbReference>
<dbReference type="Pfam" id="PF05649">
    <property type="entry name" value="Peptidase_M13_N"/>
    <property type="match status" value="1"/>
</dbReference>
<keyword evidence="6" id="KW-0862">Zinc</keyword>
<keyword evidence="3" id="KW-0645">Protease</keyword>
<dbReference type="Gene3D" id="3.40.390.10">
    <property type="entry name" value="Collagenase (Catalytic Domain)"/>
    <property type="match status" value="1"/>
</dbReference>
<evidence type="ECO:0000256" key="4">
    <source>
        <dbReference type="ARBA" id="ARBA00022723"/>
    </source>
</evidence>
<dbReference type="SUPFAM" id="SSF55486">
    <property type="entry name" value="Metalloproteases ('zincins'), catalytic domain"/>
    <property type="match status" value="1"/>
</dbReference>
<dbReference type="Gene3D" id="1.10.1380.10">
    <property type="entry name" value="Neutral endopeptidase , domain2"/>
    <property type="match status" value="1"/>
</dbReference>
<evidence type="ECO:0008006" key="14">
    <source>
        <dbReference type="Google" id="ProtNLM"/>
    </source>
</evidence>
<dbReference type="GO" id="GO:0046872">
    <property type="term" value="F:metal ion binding"/>
    <property type="evidence" value="ECO:0007669"/>
    <property type="project" value="UniProtKB-KW"/>
</dbReference>
<feature type="compositionally biased region" description="Basic and acidic residues" evidence="8">
    <location>
        <begin position="336"/>
        <end position="353"/>
    </location>
</feature>
<keyword evidence="13" id="KW-1185">Reference proteome</keyword>
<keyword evidence="4" id="KW-0479">Metal-binding</keyword>
<dbReference type="PROSITE" id="PS51885">
    <property type="entry name" value="NEPRILYSIN"/>
    <property type="match status" value="1"/>
</dbReference>
<evidence type="ECO:0000256" key="3">
    <source>
        <dbReference type="ARBA" id="ARBA00022670"/>
    </source>
</evidence>
<dbReference type="GO" id="GO:0005886">
    <property type="term" value="C:plasma membrane"/>
    <property type="evidence" value="ECO:0007669"/>
    <property type="project" value="TreeGrafter"/>
</dbReference>
<dbReference type="Proteomes" id="UP000286773">
    <property type="component" value="Unassembled WGS sequence"/>
</dbReference>
<feature type="region of interest" description="Disordered" evidence="8">
    <location>
        <begin position="332"/>
        <end position="353"/>
    </location>
</feature>
<dbReference type="GO" id="GO:0016485">
    <property type="term" value="P:protein processing"/>
    <property type="evidence" value="ECO:0007669"/>
    <property type="project" value="TreeGrafter"/>
</dbReference>
<dbReference type="AlphaFoldDB" id="A0A430ASB0"/>
<feature type="chain" id="PRO_5038905122" description="Peptidase M13" evidence="9">
    <location>
        <begin position="27"/>
        <end position="676"/>
    </location>
</feature>
<evidence type="ECO:0000313" key="13">
    <source>
        <dbReference type="Proteomes" id="UP000286773"/>
    </source>
</evidence>
<comment type="caution">
    <text evidence="12">The sequence shown here is derived from an EMBL/GenBank/DDBJ whole genome shotgun (WGS) entry which is preliminary data.</text>
</comment>
<comment type="cofactor">
    <cofactor evidence="1">
        <name>Zn(2+)</name>
        <dbReference type="ChEBI" id="CHEBI:29105"/>
    </cofactor>
</comment>
<proteinExistence type="inferred from homology"/>
<organism evidence="12 13">
    <name type="scientific">Vagococcus acidifermentans</name>
    <dbReference type="NCBI Taxonomy" id="564710"/>
    <lineage>
        <taxon>Bacteria</taxon>
        <taxon>Bacillati</taxon>
        <taxon>Bacillota</taxon>
        <taxon>Bacilli</taxon>
        <taxon>Lactobacillales</taxon>
        <taxon>Enterococcaceae</taxon>
        <taxon>Vagococcus</taxon>
    </lineage>
</organism>
<protein>
    <recommendedName>
        <fullName evidence="14">Peptidase M13</fullName>
    </recommendedName>
</protein>
<dbReference type="EMBL" id="NGKC01000010">
    <property type="protein sequence ID" value="RSU10947.1"/>
    <property type="molecule type" value="Genomic_DNA"/>
</dbReference>
<dbReference type="Pfam" id="PF01431">
    <property type="entry name" value="Peptidase_M13"/>
    <property type="match status" value="1"/>
</dbReference>
<accession>A0A430ASB0</accession>
<dbReference type="InterPro" id="IPR042089">
    <property type="entry name" value="Peptidase_M13_dom_2"/>
</dbReference>
<comment type="similarity">
    <text evidence="2">Belongs to the peptidase M13 family.</text>
</comment>
<evidence type="ECO:0000256" key="8">
    <source>
        <dbReference type="SAM" id="MobiDB-lite"/>
    </source>
</evidence>
<keyword evidence="9" id="KW-0732">Signal</keyword>
<feature type="signal peptide" evidence="9">
    <location>
        <begin position="1"/>
        <end position="26"/>
    </location>
</feature>
<evidence type="ECO:0000259" key="11">
    <source>
        <dbReference type="Pfam" id="PF05649"/>
    </source>
</evidence>
<dbReference type="CDD" id="cd08662">
    <property type="entry name" value="M13"/>
    <property type="match status" value="1"/>
</dbReference>
<dbReference type="InterPro" id="IPR018497">
    <property type="entry name" value="Peptidase_M13_C"/>
</dbReference>
<evidence type="ECO:0000256" key="7">
    <source>
        <dbReference type="ARBA" id="ARBA00023049"/>
    </source>
</evidence>
<dbReference type="InterPro" id="IPR008753">
    <property type="entry name" value="Peptidase_M13_N"/>
</dbReference>
<keyword evidence="5" id="KW-0378">Hydrolase</keyword>
<dbReference type="PANTHER" id="PTHR11733:SF167">
    <property type="entry name" value="FI17812P1-RELATED"/>
    <property type="match status" value="1"/>
</dbReference>
<dbReference type="InterPro" id="IPR000718">
    <property type="entry name" value="Peptidase_M13"/>
</dbReference>
<feature type="domain" description="Peptidase M13 N-terminal" evidence="11">
    <location>
        <begin position="50"/>
        <end position="429"/>
    </location>
</feature>
<evidence type="ECO:0000256" key="9">
    <source>
        <dbReference type="SAM" id="SignalP"/>
    </source>
</evidence>
<gene>
    <name evidence="12" type="ORF">CBF27_09650</name>
</gene>